<evidence type="ECO:0000313" key="1">
    <source>
        <dbReference type="EMBL" id="KAF1974428.1"/>
    </source>
</evidence>
<organism evidence="1 2">
    <name type="scientific">Bimuria novae-zelandiae CBS 107.79</name>
    <dbReference type="NCBI Taxonomy" id="1447943"/>
    <lineage>
        <taxon>Eukaryota</taxon>
        <taxon>Fungi</taxon>
        <taxon>Dikarya</taxon>
        <taxon>Ascomycota</taxon>
        <taxon>Pezizomycotina</taxon>
        <taxon>Dothideomycetes</taxon>
        <taxon>Pleosporomycetidae</taxon>
        <taxon>Pleosporales</taxon>
        <taxon>Massarineae</taxon>
        <taxon>Didymosphaeriaceae</taxon>
        <taxon>Bimuria</taxon>
    </lineage>
</organism>
<accession>A0A6A5VC83</accession>
<name>A0A6A5VC83_9PLEO</name>
<gene>
    <name evidence="1" type="ORF">BU23DRAFT_553483</name>
</gene>
<dbReference type="OrthoDB" id="291007at2759"/>
<protein>
    <submittedName>
        <fullName evidence="1">Uncharacterized protein</fullName>
    </submittedName>
</protein>
<proteinExistence type="predicted"/>
<dbReference type="InterPro" id="IPR024079">
    <property type="entry name" value="MetalloPept_cat_dom_sf"/>
</dbReference>
<dbReference type="GO" id="GO:0008237">
    <property type="term" value="F:metallopeptidase activity"/>
    <property type="evidence" value="ECO:0007669"/>
    <property type="project" value="InterPro"/>
</dbReference>
<dbReference type="Gene3D" id="3.40.390.10">
    <property type="entry name" value="Collagenase (Catalytic Domain)"/>
    <property type="match status" value="1"/>
</dbReference>
<keyword evidence="2" id="KW-1185">Reference proteome</keyword>
<dbReference type="AlphaFoldDB" id="A0A6A5VC83"/>
<evidence type="ECO:0000313" key="2">
    <source>
        <dbReference type="Proteomes" id="UP000800036"/>
    </source>
</evidence>
<dbReference type="EMBL" id="ML976675">
    <property type="protein sequence ID" value="KAF1974428.1"/>
    <property type="molecule type" value="Genomic_DNA"/>
</dbReference>
<dbReference type="Proteomes" id="UP000800036">
    <property type="component" value="Unassembled WGS sequence"/>
</dbReference>
<reference evidence="1" key="1">
    <citation type="journal article" date="2020" name="Stud. Mycol.">
        <title>101 Dothideomycetes genomes: a test case for predicting lifestyles and emergence of pathogens.</title>
        <authorList>
            <person name="Haridas S."/>
            <person name="Albert R."/>
            <person name="Binder M."/>
            <person name="Bloem J."/>
            <person name="Labutti K."/>
            <person name="Salamov A."/>
            <person name="Andreopoulos B."/>
            <person name="Baker S."/>
            <person name="Barry K."/>
            <person name="Bills G."/>
            <person name="Bluhm B."/>
            <person name="Cannon C."/>
            <person name="Castanera R."/>
            <person name="Culley D."/>
            <person name="Daum C."/>
            <person name="Ezra D."/>
            <person name="Gonzalez J."/>
            <person name="Henrissat B."/>
            <person name="Kuo A."/>
            <person name="Liang C."/>
            <person name="Lipzen A."/>
            <person name="Lutzoni F."/>
            <person name="Magnuson J."/>
            <person name="Mondo S."/>
            <person name="Nolan M."/>
            <person name="Ohm R."/>
            <person name="Pangilinan J."/>
            <person name="Park H.-J."/>
            <person name="Ramirez L."/>
            <person name="Alfaro M."/>
            <person name="Sun H."/>
            <person name="Tritt A."/>
            <person name="Yoshinaga Y."/>
            <person name="Zwiers L.-H."/>
            <person name="Turgeon B."/>
            <person name="Goodwin S."/>
            <person name="Spatafora J."/>
            <person name="Crous P."/>
            <person name="Grigoriev I."/>
        </authorList>
    </citation>
    <scope>NUCLEOTIDE SEQUENCE</scope>
    <source>
        <strain evidence="1">CBS 107.79</strain>
    </source>
</reference>
<sequence length="127" mass="14566">MIHEHQRWDRDDHIEFRCTNLDDMVDIIGHMKVKEGVSWDKAAKALCEDYAKAKEYHARSVDYIKGDGLEANKKPKLDGPGGFDLDSIMLYDSKPSSYTRHQFDIKSSPLVAIKKGPDGKRFLRAKQ</sequence>